<dbReference type="Proteomes" id="UP000232638">
    <property type="component" value="Chromosome"/>
</dbReference>
<dbReference type="OrthoDB" id="769791at2"/>
<dbReference type="EMBL" id="CP020370">
    <property type="protein sequence ID" value="AUB83299.1"/>
    <property type="molecule type" value="Genomic_DNA"/>
</dbReference>
<accession>A0A2K8UCY7</accession>
<gene>
    <name evidence="1" type="ORF">THSYN_21695</name>
</gene>
<evidence type="ECO:0000313" key="1">
    <source>
        <dbReference type="EMBL" id="AUB83299.1"/>
    </source>
</evidence>
<keyword evidence="2" id="KW-1185">Reference proteome</keyword>
<dbReference type="RefSeq" id="WP_100920988.1">
    <property type="nucleotide sequence ID" value="NZ_CP020370.1"/>
</dbReference>
<reference evidence="1 2" key="1">
    <citation type="submission" date="2017-03" db="EMBL/GenBank/DDBJ databases">
        <title>Complete genome sequence of Candidatus 'Thiodictyon syntrophicum' sp. nov. strain Cad16T, a photolithoautotroph purple sulfur bacterium isolated from an alpine meromictic lake.</title>
        <authorList>
            <person name="Luedin S.M."/>
            <person name="Pothier J.F."/>
            <person name="Danza F."/>
            <person name="Storelli N."/>
            <person name="Wittwer M."/>
            <person name="Tonolla M."/>
        </authorList>
    </citation>
    <scope>NUCLEOTIDE SEQUENCE [LARGE SCALE GENOMIC DNA]</scope>
    <source>
        <strain evidence="1 2">Cad16T</strain>
    </source>
</reference>
<protein>
    <submittedName>
        <fullName evidence="1">Uncharacterized protein</fullName>
    </submittedName>
</protein>
<proteinExistence type="predicted"/>
<dbReference type="KEGG" id="tsy:THSYN_21695"/>
<name>A0A2K8UCY7_9GAMM</name>
<organism evidence="1 2">
    <name type="scientific">Candidatus Thiodictyon syntrophicum</name>
    <dbReference type="NCBI Taxonomy" id="1166950"/>
    <lineage>
        <taxon>Bacteria</taxon>
        <taxon>Pseudomonadati</taxon>
        <taxon>Pseudomonadota</taxon>
        <taxon>Gammaproteobacteria</taxon>
        <taxon>Chromatiales</taxon>
        <taxon>Chromatiaceae</taxon>
        <taxon>Thiodictyon</taxon>
    </lineage>
</organism>
<dbReference type="AlphaFoldDB" id="A0A2K8UCY7"/>
<sequence length="77" mass="7984">MKYIVLKTSRGERPVLFPSEFSHRDLADLFAPAPIAAAGFVHEGADGISCGGESAGLRIGSRGSLDAALIRAALGED</sequence>
<evidence type="ECO:0000313" key="2">
    <source>
        <dbReference type="Proteomes" id="UP000232638"/>
    </source>
</evidence>